<feature type="domain" description="BD-FAE-like" evidence="2">
    <location>
        <begin position="65"/>
        <end position="162"/>
    </location>
</feature>
<dbReference type="Gene3D" id="3.40.50.1820">
    <property type="entry name" value="alpha/beta hydrolase"/>
    <property type="match status" value="1"/>
</dbReference>
<evidence type="ECO:0000313" key="3">
    <source>
        <dbReference type="EMBL" id="KHF43058.1"/>
    </source>
</evidence>
<dbReference type="GO" id="GO:0016787">
    <property type="term" value="F:hydrolase activity"/>
    <property type="evidence" value="ECO:0007669"/>
    <property type="project" value="UniProtKB-KW"/>
</dbReference>
<dbReference type="PANTHER" id="PTHR48081">
    <property type="entry name" value="AB HYDROLASE SUPERFAMILY PROTEIN C4A8.06C"/>
    <property type="match status" value="1"/>
</dbReference>
<evidence type="ECO:0000259" key="2">
    <source>
        <dbReference type="Pfam" id="PF20434"/>
    </source>
</evidence>
<comment type="caution">
    <text evidence="3">The sequence shown here is derived from an EMBL/GenBank/DDBJ whole genome shotgun (WGS) entry which is preliminary data.</text>
</comment>
<protein>
    <recommendedName>
        <fullName evidence="2">BD-FAE-like domain-containing protein</fullName>
    </recommendedName>
</protein>
<name>A0A837D896_9PSEU</name>
<accession>A0A837D896</accession>
<dbReference type="OrthoDB" id="9803828at2"/>
<dbReference type="Pfam" id="PF20434">
    <property type="entry name" value="BD-FAE"/>
    <property type="match status" value="1"/>
</dbReference>
<keyword evidence="1" id="KW-0378">Hydrolase</keyword>
<dbReference type="AlphaFoldDB" id="A0A837D896"/>
<dbReference type="EMBL" id="JRZE01000006">
    <property type="protein sequence ID" value="KHF43058.1"/>
    <property type="molecule type" value="Genomic_DNA"/>
</dbReference>
<dbReference type="PANTHER" id="PTHR48081:SF33">
    <property type="entry name" value="KYNURENINE FORMAMIDASE"/>
    <property type="match status" value="1"/>
</dbReference>
<dbReference type="InterPro" id="IPR029058">
    <property type="entry name" value="AB_hydrolase_fold"/>
</dbReference>
<gene>
    <name evidence="3" type="ORF">MINT15_32600</name>
</gene>
<organism evidence="3 4">
    <name type="scientific">Saccharomonospora viridis</name>
    <dbReference type="NCBI Taxonomy" id="1852"/>
    <lineage>
        <taxon>Bacteria</taxon>
        <taxon>Bacillati</taxon>
        <taxon>Actinomycetota</taxon>
        <taxon>Actinomycetes</taxon>
        <taxon>Pseudonocardiales</taxon>
        <taxon>Pseudonocardiaceae</taxon>
        <taxon>Saccharomonospora</taxon>
    </lineage>
</organism>
<dbReference type="InterPro" id="IPR049492">
    <property type="entry name" value="BD-FAE-like_dom"/>
</dbReference>
<proteinExistence type="predicted"/>
<dbReference type="Proteomes" id="UP000030848">
    <property type="component" value="Unassembled WGS sequence"/>
</dbReference>
<dbReference type="InterPro" id="IPR050300">
    <property type="entry name" value="GDXG_lipolytic_enzyme"/>
</dbReference>
<evidence type="ECO:0000313" key="4">
    <source>
        <dbReference type="Proteomes" id="UP000030848"/>
    </source>
</evidence>
<reference evidence="3 4" key="1">
    <citation type="submission" date="2014-10" db="EMBL/GenBank/DDBJ databases">
        <title>Genome sequence of Micropolyspora internatus JCM3315.</title>
        <authorList>
            <person name="Shin S.-K."/>
            <person name="Yi H."/>
        </authorList>
    </citation>
    <scope>NUCLEOTIDE SEQUENCE [LARGE SCALE GENOMIC DNA]</scope>
    <source>
        <strain evidence="3 4">JCM 3315</strain>
    </source>
</reference>
<dbReference type="RefSeq" id="WP_037312927.1">
    <property type="nucleotide sequence ID" value="NZ_FOWS01000001.1"/>
</dbReference>
<evidence type="ECO:0000256" key="1">
    <source>
        <dbReference type="ARBA" id="ARBA00022801"/>
    </source>
</evidence>
<dbReference type="SUPFAM" id="SSF53474">
    <property type="entry name" value="alpha/beta-Hydrolases"/>
    <property type="match status" value="1"/>
</dbReference>
<sequence>MATAVFRSYDQRELDLQYSPSSCVDDVEGYFHEYTRRSAEARREIEGFVEVRYGDEPDQVLDFFPAKTRGSPLLVFLHGGYWQEFSRREAAFMAMDLTAQGVSVAALGYGLAPRYTLPEIVTMVSEGVRWICRNTDGLPGSPRRVVLSGCSAGTHLVAMALLDEIGWRREGVRPTEAIAGAVLLSGVYDLDPVRRTYVNSPLGLDVDTALACSPRHLPLTGLPPLVIARGENETTEFARQHTEFVAAVRQAGGCVSDLVVPGRNHFDLPFDLGDPGTSLGAAVRRLLVPSVGGDAR</sequence>